<protein>
    <submittedName>
        <fullName evidence="1">Uncharacterized protein</fullName>
    </submittedName>
</protein>
<reference evidence="1" key="2">
    <citation type="journal article" date="2015" name="Fish Shellfish Immunol.">
        <title>Early steps in the European eel (Anguilla anguilla)-Vibrio vulnificus interaction in the gills: Role of the RtxA13 toxin.</title>
        <authorList>
            <person name="Callol A."/>
            <person name="Pajuelo D."/>
            <person name="Ebbesson L."/>
            <person name="Teles M."/>
            <person name="MacKenzie S."/>
            <person name="Amaro C."/>
        </authorList>
    </citation>
    <scope>NUCLEOTIDE SEQUENCE</scope>
</reference>
<reference evidence="1" key="1">
    <citation type="submission" date="2014-11" db="EMBL/GenBank/DDBJ databases">
        <authorList>
            <person name="Amaro Gonzalez C."/>
        </authorList>
    </citation>
    <scope>NUCLEOTIDE SEQUENCE</scope>
</reference>
<sequence>MTITCKHLQDVSVSSRFDGTSPRPESDKDMKISCSTGLCLITSSIVSVVMPQ</sequence>
<dbReference type="AlphaFoldDB" id="A0A0E9P953"/>
<dbReference type="EMBL" id="GBXM01107543">
    <property type="protein sequence ID" value="JAH01034.1"/>
    <property type="molecule type" value="Transcribed_RNA"/>
</dbReference>
<accession>A0A0E9P953</accession>
<proteinExistence type="predicted"/>
<name>A0A0E9P953_ANGAN</name>
<evidence type="ECO:0000313" key="1">
    <source>
        <dbReference type="EMBL" id="JAH01034.1"/>
    </source>
</evidence>
<organism evidence="1">
    <name type="scientific">Anguilla anguilla</name>
    <name type="common">European freshwater eel</name>
    <name type="synonym">Muraena anguilla</name>
    <dbReference type="NCBI Taxonomy" id="7936"/>
    <lineage>
        <taxon>Eukaryota</taxon>
        <taxon>Metazoa</taxon>
        <taxon>Chordata</taxon>
        <taxon>Craniata</taxon>
        <taxon>Vertebrata</taxon>
        <taxon>Euteleostomi</taxon>
        <taxon>Actinopterygii</taxon>
        <taxon>Neopterygii</taxon>
        <taxon>Teleostei</taxon>
        <taxon>Anguilliformes</taxon>
        <taxon>Anguillidae</taxon>
        <taxon>Anguilla</taxon>
    </lineage>
</organism>